<keyword evidence="2" id="KW-0472">Membrane</keyword>
<feature type="transmembrane region" description="Helical" evidence="2">
    <location>
        <begin position="160"/>
        <end position="186"/>
    </location>
</feature>
<dbReference type="Proteomes" id="UP001498476">
    <property type="component" value="Unassembled WGS sequence"/>
</dbReference>
<evidence type="ECO:0000313" key="3">
    <source>
        <dbReference type="EMBL" id="KAK7422983.1"/>
    </source>
</evidence>
<feature type="compositionally biased region" description="Low complexity" evidence="1">
    <location>
        <begin position="77"/>
        <end position="90"/>
    </location>
</feature>
<sequence length="246" mass="27625">MSCGWYRDSEVYEYLSSDTFWLLGIAIAVNAWWTNRQNDLFIERNGPDGPTVKSKSKESKKLESETNKTESETKEVPSTSNDSSPSKSTPATDLFNDDCSLLLQPHITTELRKFLAVIACSLVFPLLLLEGIWVLITAWRLTVATLKATYPQMKPRLFGFILHLPITAIILLAWAVVLGTGAFLVCSQMLYVIKLWECKPGTYVPPNSDDKSEKRNPSDGEWDKVEEVAKGGEKDQDVKGDEKKTE</sequence>
<feature type="compositionally biased region" description="Basic and acidic residues" evidence="1">
    <location>
        <begin position="208"/>
        <end position="246"/>
    </location>
</feature>
<evidence type="ECO:0000313" key="4">
    <source>
        <dbReference type="Proteomes" id="UP001498476"/>
    </source>
</evidence>
<proteinExistence type="predicted"/>
<feature type="transmembrane region" description="Helical" evidence="2">
    <location>
        <begin position="114"/>
        <end position="140"/>
    </location>
</feature>
<accession>A0ABR1HP14</accession>
<feature type="region of interest" description="Disordered" evidence="1">
    <location>
        <begin position="44"/>
        <end position="90"/>
    </location>
</feature>
<keyword evidence="2" id="KW-0812">Transmembrane</keyword>
<keyword evidence="4" id="KW-1185">Reference proteome</keyword>
<name>A0ABR1HP14_9HYPO</name>
<feature type="compositionally biased region" description="Basic and acidic residues" evidence="1">
    <location>
        <begin position="55"/>
        <end position="75"/>
    </location>
</feature>
<dbReference type="EMBL" id="JAZAVJ010000012">
    <property type="protein sequence ID" value="KAK7422983.1"/>
    <property type="molecule type" value="Genomic_DNA"/>
</dbReference>
<organism evidence="3 4">
    <name type="scientific">Neonectria punicea</name>
    <dbReference type="NCBI Taxonomy" id="979145"/>
    <lineage>
        <taxon>Eukaryota</taxon>
        <taxon>Fungi</taxon>
        <taxon>Dikarya</taxon>
        <taxon>Ascomycota</taxon>
        <taxon>Pezizomycotina</taxon>
        <taxon>Sordariomycetes</taxon>
        <taxon>Hypocreomycetidae</taxon>
        <taxon>Hypocreales</taxon>
        <taxon>Nectriaceae</taxon>
        <taxon>Neonectria</taxon>
    </lineage>
</organism>
<feature type="region of interest" description="Disordered" evidence="1">
    <location>
        <begin position="203"/>
        <end position="246"/>
    </location>
</feature>
<feature type="transmembrane region" description="Helical" evidence="2">
    <location>
        <begin position="14"/>
        <end position="33"/>
    </location>
</feature>
<comment type="caution">
    <text evidence="3">The sequence shown here is derived from an EMBL/GenBank/DDBJ whole genome shotgun (WGS) entry which is preliminary data.</text>
</comment>
<keyword evidence="2" id="KW-1133">Transmembrane helix</keyword>
<evidence type="ECO:0000256" key="1">
    <source>
        <dbReference type="SAM" id="MobiDB-lite"/>
    </source>
</evidence>
<protein>
    <submittedName>
        <fullName evidence="3">Uncharacterized protein</fullName>
    </submittedName>
</protein>
<reference evidence="3 4" key="1">
    <citation type="journal article" date="2025" name="Microbiol. Resour. Announc.">
        <title>Draft genome sequences for Neonectria magnoliae and Neonectria punicea, canker pathogens of Liriodendron tulipifera and Acer saccharum in West Virginia.</title>
        <authorList>
            <person name="Petronek H.M."/>
            <person name="Kasson M.T."/>
            <person name="Metheny A.M."/>
            <person name="Stauder C.M."/>
            <person name="Lovett B."/>
            <person name="Lynch S.C."/>
            <person name="Garnas J.R."/>
            <person name="Kasson L.R."/>
            <person name="Stajich J.E."/>
        </authorList>
    </citation>
    <scope>NUCLEOTIDE SEQUENCE [LARGE SCALE GENOMIC DNA]</scope>
    <source>
        <strain evidence="3 4">NRRL 64653</strain>
    </source>
</reference>
<evidence type="ECO:0000256" key="2">
    <source>
        <dbReference type="SAM" id="Phobius"/>
    </source>
</evidence>
<gene>
    <name evidence="3" type="ORF">QQX98_001273</name>
</gene>